<feature type="compositionally biased region" description="Low complexity" evidence="4">
    <location>
        <begin position="42"/>
        <end position="52"/>
    </location>
</feature>
<dbReference type="InterPro" id="IPR036638">
    <property type="entry name" value="HLH_DNA-bd_sf"/>
</dbReference>
<feature type="compositionally biased region" description="Basic and acidic residues" evidence="4">
    <location>
        <begin position="64"/>
        <end position="73"/>
    </location>
</feature>
<dbReference type="SMART" id="SM00353">
    <property type="entry name" value="HLH"/>
    <property type="match status" value="1"/>
</dbReference>
<dbReference type="PROSITE" id="PS50888">
    <property type="entry name" value="BHLH"/>
    <property type="match status" value="1"/>
</dbReference>
<evidence type="ECO:0000259" key="5">
    <source>
        <dbReference type="PROSITE" id="PS50888"/>
    </source>
</evidence>
<dbReference type="AlphaFoldDB" id="A0A843UT51"/>
<dbReference type="PANTHER" id="PTHR46412:SF6">
    <property type="entry name" value="TRANSCRIPTION FACTOR BIM2"/>
    <property type="match status" value="1"/>
</dbReference>
<evidence type="ECO:0000256" key="3">
    <source>
        <dbReference type="ARBA" id="ARBA00023163"/>
    </source>
</evidence>
<protein>
    <recommendedName>
        <fullName evidence="5">BHLH domain-containing protein</fullName>
    </recommendedName>
</protein>
<dbReference type="CDD" id="cd11453">
    <property type="entry name" value="bHLH_AtBIM_like"/>
    <property type="match status" value="1"/>
</dbReference>
<comment type="caution">
    <text evidence="6">The sequence shown here is derived from an EMBL/GenBank/DDBJ whole genome shotgun (WGS) entry which is preliminary data.</text>
</comment>
<proteinExistence type="inferred from homology"/>
<dbReference type="EMBL" id="NMUH01000926">
    <property type="protein sequence ID" value="MQL86785.1"/>
    <property type="molecule type" value="Genomic_DNA"/>
</dbReference>
<feature type="region of interest" description="Disordered" evidence="4">
    <location>
        <begin position="1"/>
        <end position="73"/>
    </location>
</feature>
<dbReference type="OrthoDB" id="690068at2759"/>
<dbReference type="InterPro" id="IPR011598">
    <property type="entry name" value="bHLH_dom"/>
</dbReference>
<dbReference type="PANTHER" id="PTHR46412">
    <property type="entry name" value="BES1-INTERACTING MYC-LIKE PROTEIN"/>
    <property type="match status" value="1"/>
</dbReference>
<reference evidence="6" key="1">
    <citation type="submission" date="2017-07" db="EMBL/GenBank/DDBJ databases">
        <title>Taro Niue Genome Assembly and Annotation.</title>
        <authorList>
            <person name="Atibalentja N."/>
            <person name="Keating K."/>
            <person name="Fields C.J."/>
        </authorList>
    </citation>
    <scope>NUCLEOTIDE SEQUENCE</scope>
    <source>
        <strain evidence="6">Niue_2</strain>
        <tissue evidence="6">Leaf</tissue>
    </source>
</reference>
<dbReference type="GO" id="GO:0046983">
    <property type="term" value="F:protein dimerization activity"/>
    <property type="evidence" value="ECO:0007669"/>
    <property type="project" value="InterPro"/>
</dbReference>
<accession>A0A843UT51</accession>
<dbReference type="SUPFAM" id="SSF47459">
    <property type="entry name" value="HLH, helix-loop-helix DNA-binding domain"/>
    <property type="match status" value="1"/>
</dbReference>
<dbReference type="Pfam" id="PF00010">
    <property type="entry name" value="HLH"/>
    <property type="match status" value="1"/>
</dbReference>
<keyword evidence="7" id="KW-1185">Reference proteome</keyword>
<dbReference type="GO" id="GO:0006351">
    <property type="term" value="P:DNA-templated transcription"/>
    <property type="evidence" value="ECO:0007669"/>
    <property type="project" value="InterPro"/>
</dbReference>
<dbReference type="Gene3D" id="4.10.280.10">
    <property type="entry name" value="Helix-loop-helix DNA-binding domain"/>
    <property type="match status" value="1"/>
</dbReference>
<evidence type="ECO:0000256" key="4">
    <source>
        <dbReference type="SAM" id="MobiDB-lite"/>
    </source>
</evidence>
<evidence type="ECO:0000313" key="6">
    <source>
        <dbReference type="EMBL" id="MQL86785.1"/>
    </source>
</evidence>
<keyword evidence="2" id="KW-0805">Transcription regulation</keyword>
<sequence length="355" mass="39048">MDAVSRSNKGFADDDEDEEEDFGKNDTYSPKGLTVKVDGGSNNNININNQNNDQKPSTPRSKHSATEQRRRSKINDRRVIYPLVLLFQILRSLIPHSDQKRDKASFLLEVIEYIQFLQEKVQKYESSYPEWSHDNVKLMPWKNGQTPGESMIDASHIMKNGPVTSGFIFPTDSTIAHAPAVMLDAQNLVESENVSCGLPSKSVSMQVPMQYPAGGAGTSLFLPQHRSICDSENMATQPQAQWLRSCTTDCSVSTDILSGQEDLVIDEGTISLSSMYSEGLLNNLTQALQSSGVDLSQASISVQLSLGRQAISRPMSSTRDPDDPSSSNQVAGHSRVGSSGEESEQANKRRKFDAI</sequence>
<dbReference type="Proteomes" id="UP000652761">
    <property type="component" value="Unassembled WGS sequence"/>
</dbReference>
<feature type="region of interest" description="Disordered" evidence="4">
    <location>
        <begin position="312"/>
        <end position="355"/>
    </location>
</feature>
<feature type="domain" description="BHLH" evidence="5">
    <location>
        <begin position="67"/>
        <end position="117"/>
    </location>
</feature>
<gene>
    <name evidence="6" type="ORF">Taro_019311</name>
</gene>
<organism evidence="6 7">
    <name type="scientific">Colocasia esculenta</name>
    <name type="common">Wild taro</name>
    <name type="synonym">Arum esculentum</name>
    <dbReference type="NCBI Taxonomy" id="4460"/>
    <lineage>
        <taxon>Eukaryota</taxon>
        <taxon>Viridiplantae</taxon>
        <taxon>Streptophyta</taxon>
        <taxon>Embryophyta</taxon>
        <taxon>Tracheophyta</taxon>
        <taxon>Spermatophyta</taxon>
        <taxon>Magnoliopsida</taxon>
        <taxon>Liliopsida</taxon>
        <taxon>Araceae</taxon>
        <taxon>Aroideae</taxon>
        <taxon>Colocasieae</taxon>
        <taxon>Colocasia</taxon>
    </lineage>
</organism>
<dbReference type="InterPro" id="IPR044295">
    <property type="entry name" value="BIM1/2/3"/>
</dbReference>
<evidence type="ECO:0000313" key="7">
    <source>
        <dbReference type="Proteomes" id="UP000652761"/>
    </source>
</evidence>
<name>A0A843UT51_COLES</name>
<dbReference type="GO" id="GO:0003700">
    <property type="term" value="F:DNA-binding transcription factor activity"/>
    <property type="evidence" value="ECO:0007669"/>
    <property type="project" value="InterPro"/>
</dbReference>
<comment type="similarity">
    <text evidence="1">Belongs to the bHLH protein family.</text>
</comment>
<keyword evidence="3" id="KW-0804">Transcription</keyword>
<evidence type="ECO:0000256" key="2">
    <source>
        <dbReference type="ARBA" id="ARBA00023015"/>
    </source>
</evidence>
<evidence type="ECO:0000256" key="1">
    <source>
        <dbReference type="ARBA" id="ARBA00005510"/>
    </source>
</evidence>